<dbReference type="Gene3D" id="2.60.120.620">
    <property type="entry name" value="q2cbj1_9rhob like domain"/>
    <property type="match status" value="1"/>
</dbReference>
<feature type="domain" description="Prolyl 4-hydroxylase alpha subunit Fe(2+) 2OG dioxygenase" evidence="1">
    <location>
        <begin position="86"/>
        <end position="175"/>
    </location>
</feature>
<evidence type="ECO:0000313" key="3">
    <source>
        <dbReference type="Proteomes" id="UP001524570"/>
    </source>
</evidence>
<accession>A0ABT1TSE8</accession>
<dbReference type="EMBL" id="JANIBL010000025">
    <property type="protein sequence ID" value="MCQ8117712.1"/>
    <property type="molecule type" value="Genomic_DNA"/>
</dbReference>
<keyword evidence="3" id="KW-1185">Reference proteome</keyword>
<comment type="caution">
    <text evidence="2">The sequence shown here is derived from an EMBL/GenBank/DDBJ whole genome shotgun (WGS) entry which is preliminary data.</text>
</comment>
<dbReference type="RefSeq" id="WP_256606812.1">
    <property type="nucleotide sequence ID" value="NZ_JANIBL010000025.1"/>
</dbReference>
<dbReference type="Pfam" id="PF13640">
    <property type="entry name" value="2OG-FeII_Oxy_3"/>
    <property type="match status" value="1"/>
</dbReference>
<gene>
    <name evidence="2" type="ORF">NP589_09760</name>
</gene>
<evidence type="ECO:0000259" key="1">
    <source>
        <dbReference type="Pfam" id="PF13640"/>
    </source>
</evidence>
<organism evidence="2 3">
    <name type="scientific">Methylomonas rosea</name>
    <dbReference type="NCBI Taxonomy" id="2952227"/>
    <lineage>
        <taxon>Bacteria</taxon>
        <taxon>Pseudomonadati</taxon>
        <taxon>Pseudomonadota</taxon>
        <taxon>Gammaproteobacteria</taxon>
        <taxon>Methylococcales</taxon>
        <taxon>Methylococcaceae</taxon>
        <taxon>Methylomonas</taxon>
    </lineage>
</organism>
<sequence length="309" mass="34885">MLAQPIHHDSPFPFFYVNAAFSQDQCAALDSLFLQDGNWQHRDGAFYRCSLKDVTENIPDTFQAEVLTRMREITGLPLTNRVLVTAQRMLPGQAIGVHSDRPLVGYEIARLVVQLNKQWQTDHGGVLELFSSPESEAVFSVNPEYNKAFGFLLHVDSYHGVTEAIQPRQTVVFNFWHAANTPELAAHVQALFTDIHFSELPATLNPVATAAESSLPEETTFHAGMAALALHRWGYDETTVITGYQYSAGLSVCDSNDAETYAAVRLADWMACLYRDWFDLARWQILRRELAGIEMFTRLMPTWQLCLPE</sequence>
<dbReference type="Proteomes" id="UP001524570">
    <property type="component" value="Unassembled WGS sequence"/>
</dbReference>
<proteinExistence type="predicted"/>
<dbReference type="InterPro" id="IPR044862">
    <property type="entry name" value="Pro_4_hyd_alph_FE2OG_OXY"/>
</dbReference>
<reference evidence="2 3" key="1">
    <citation type="submission" date="2022-07" db="EMBL/GenBank/DDBJ databases">
        <title>Methylomonas rivi sp. nov., Methylomonas rosea sp. nov., Methylomonas aureus sp. nov. and Methylomonas subterranea sp. nov., four novel methanotrophs isolated from a freshwater creek and the deep terrestrial subsurface.</title>
        <authorList>
            <person name="Abin C."/>
            <person name="Sankaranarayanan K."/>
            <person name="Garner C."/>
            <person name="Sindelar R."/>
            <person name="Kotary K."/>
            <person name="Garner R."/>
            <person name="Barclay S."/>
            <person name="Lawson P."/>
            <person name="Krumholz L."/>
        </authorList>
    </citation>
    <scope>NUCLEOTIDE SEQUENCE [LARGE SCALE GENOMIC DNA]</scope>
    <source>
        <strain evidence="2 3">WSC-7</strain>
    </source>
</reference>
<name>A0ABT1TSE8_9GAMM</name>
<evidence type="ECO:0000313" key="2">
    <source>
        <dbReference type="EMBL" id="MCQ8117712.1"/>
    </source>
</evidence>
<protein>
    <submittedName>
        <fullName evidence="2">2OG-Fe(II) oxygenase</fullName>
    </submittedName>
</protein>